<keyword evidence="11" id="KW-1185">Reference proteome</keyword>
<dbReference type="Gene3D" id="3.50.30.30">
    <property type="match status" value="1"/>
</dbReference>
<dbReference type="Pfam" id="PF04389">
    <property type="entry name" value="Peptidase_M28"/>
    <property type="match status" value="1"/>
</dbReference>
<name>A0A175WE40_9PEZI</name>
<evidence type="ECO:0000256" key="6">
    <source>
        <dbReference type="ARBA" id="ARBA00022833"/>
    </source>
</evidence>
<feature type="domain" description="PA" evidence="8">
    <location>
        <begin position="137"/>
        <end position="230"/>
    </location>
</feature>
<dbReference type="CDD" id="cd04816">
    <property type="entry name" value="PA_SaNapH_like"/>
    <property type="match status" value="1"/>
</dbReference>
<evidence type="ECO:0000313" key="10">
    <source>
        <dbReference type="EMBL" id="KXX81400.1"/>
    </source>
</evidence>
<dbReference type="EC" id="3.4.-.-" evidence="7"/>
<reference evidence="10 11" key="1">
    <citation type="journal article" date="2016" name="Genome Announc.">
        <title>Genome Sequence of Madurella mycetomatis mm55, Isolated from a Human Mycetoma Case in Sudan.</title>
        <authorList>
            <person name="Smit S."/>
            <person name="Derks M.F."/>
            <person name="Bervoets S."/>
            <person name="Fahal A."/>
            <person name="van Leeuwen W."/>
            <person name="van Belkum A."/>
            <person name="van de Sande W.W."/>
        </authorList>
    </citation>
    <scope>NUCLEOTIDE SEQUENCE [LARGE SCALE GENOMIC DNA]</scope>
    <source>
        <strain evidence="11">mm55</strain>
    </source>
</reference>
<comment type="similarity">
    <text evidence="2">Belongs to the peptidase M28 family. M28B subfamily.</text>
</comment>
<dbReference type="InterPro" id="IPR007484">
    <property type="entry name" value="Peptidase_M28"/>
</dbReference>
<evidence type="ECO:0000256" key="5">
    <source>
        <dbReference type="ARBA" id="ARBA00022801"/>
    </source>
</evidence>
<feature type="domain" description="Peptidase M28" evidence="9">
    <location>
        <begin position="257"/>
        <end position="453"/>
    </location>
</feature>
<evidence type="ECO:0000256" key="2">
    <source>
        <dbReference type="ARBA" id="ARBA00005634"/>
    </source>
</evidence>
<dbReference type="VEuPathDB" id="FungiDB:MMYC01_203087"/>
<dbReference type="SUPFAM" id="SSF53187">
    <property type="entry name" value="Zn-dependent exopeptidases"/>
    <property type="match status" value="1"/>
</dbReference>
<evidence type="ECO:0000256" key="1">
    <source>
        <dbReference type="ARBA" id="ARBA00001947"/>
    </source>
</evidence>
<comment type="caution">
    <text evidence="10">The sequence shown here is derived from an EMBL/GenBank/DDBJ whole genome shotgun (WGS) entry which is preliminary data.</text>
</comment>
<dbReference type="Proteomes" id="UP000078237">
    <property type="component" value="Unassembled WGS sequence"/>
</dbReference>
<dbReference type="PANTHER" id="PTHR12147:SF26">
    <property type="entry name" value="PEPTIDASE M28 DOMAIN-CONTAINING PROTEIN"/>
    <property type="match status" value="1"/>
</dbReference>
<evidence type="ECO:0000259" key="9">
    <source>
        <dbReference type="Pfam" id="PF04389"/>
    </source>
</evidence>
<dbReference type="GO" id="GO:0006508">
    <property type="term" value="P:proteolysis"/>
    <property type="evidence" value="ECO:0007669"/>
    <property type="project" value="UniProtKB-KW"/>
</dbReference>
<keyword evidence="5 7" id="KW-0378">Hydrolase</keyword>
<dbReference type="PANTHER" id="PTHR12147">
    <property type="entry name" value="METALLOPEPTIDASE M28 FAMILY MEMBER"/>
    <property type="match status" value="1"/>
</dbReference>
<evidence type="ECO:0000256" key="4">
    <source>
        <dbReference type="ARBA" id="ARBA00022723"/>
    </source>
</evidence>
<sequence>MRFSRVITALASVAHVVAEASGDADKGHGGGHGRPKRWINSKKLQADITTKGLMANLRALNDIAYANGGNRAFGLPGYAASVDYVWSRISRVPGTKAWKQDFPALFNFVESIELRVGGEDIYVYGLTYSPSTSPEGITAEIVAGPEGAAGCDESSYDGLDVAGKIVLVQRFRCPTGGTLAGRLLPAARAGAAAVIIYHDLPTNVTAGSLSAPNEEHVPGGFINMADGQRIKERLDAGESLEAYFQQTQVIETRITQNVFAETLGGDPDNIIVLGAHLDSVQAGPGVNDDGSGTSLILELFLAASKYRTRNKIRFAWWGAEENGLLGSRYYCMNLQSSEADKILAYLNFDMVAKGYIGVGDGDGSSHGSVAPQGSDVIERIYIEHFERQGITVTPAVITNGSDYASFWGVLNKPFGFLHTGTGVEQDPCYHQACDTIDNPDPGTITTNARAAAHMLSVLSMKGTELIPKTLVNATMAAIRMRDVVPDIVRIEELEALGERHLGCGHDI</sequence>
<dbReference type="InterPro" id="IPR045175">
    <property type="entry name" value="M28_fam"/>
</dbReference>
<evidence type="ECO:0000256" key="3">
    <source>
        <dbReference type="ARBA" id="ARBA00022670"/>
    </source>
</evidence>
<dbReference type="AlphaFoldDB" id="A0A175WE40"/>
<dbReference type="STRING" id="100816.A0A175WE40"/>
<proteinExistence type="inferred from homology"/>
<dbReference type="Pfam" id="PF02225">
    <property type="entry name" value="PA"/>
    <property type="match status" value="1"/>
</dbReference>
<evidence type="ECO:0000313" key="11">
    <source>
        <dbReference type="Proteomes" id="UP000078237"/>
    </source>
</evidence>
<keyword evidence="7" id="KW-0732">Signal</keyword>
<dbReference type="GO" id="GO:0008235">
    <property type="term" value="F:metalloexopeptidase activity"/>
    <property type="evidence" value="ECO:0007669"/>
    <property type="project" value="InterPro"/>
</dbReference>
<protein>
    <recommendedName>
        <fullName evidence="7">Peptide hydrolase</fullName>
        <ecNumber evidence="7">3.4.-.-</ecNumber>
    </recommendedName>
</protein>
<dbReference type="Gene3D" id="3.40.630.10">
    <property type="entry name" value="Zn peptidases"/>
    <property type="match status" value="1"/>
</dbReference>
<evidence type="ECO:0000259" key="8">
    <source>
        <dbReference type="Pfam" id="PF02225"/>
    </source>
</evidence>
<comment type="cofactor">
    <cofactor evidence="1">
        <name>Zn(2+)</name>
        <dbReference type="ChEBI" id="CHEBI:29105"/>
    </cofactor>
</comment>
<keyword evidence="10" id="KW-0031">Aminopeptidase</keyword>
<keyword evidence="4 7" id="KW-0479">Metal-binding</keyword>
<accession>A0A175WE40</accession>
<dbReference type="SUPFAM" id="SSF52025">
    <property type="entry name" value="PA domain"/>
    <property type="match status" value="1"/>
</dbReference>
<dbReference type="GO" id="GO:0046872">
    <property type="term" value="F:metal ion binding"/>
    <property type="evidence" value="ECO:0007669"/>
    <property type="project" value="UniProtKB-KW"/>
</dbReference>
<feature type="signal peptide" evidence="7">
    <location>
        <begin position="1"/>
        <end position="18"/>
    </location>
</feature>
<keyword evidence="3 7" id="KW-0645">Protease</keyword>
<dbReference type="GO" id="GO:0004177">
    <property type="term" value="F:aminopeptidase activity"/>
    <property type="evidence" value="ECO:0007669"/>
    <property type="project" value="UniProtKB-KW"/>
</dbReference>
<dbReference type="InterPro" id="IPR046450">
    <property type="entry name" value="PA_dom_sf"/>
</dbReference>
<evidence type="ECO:0000256" key="7">
    <source>
        <dbReference type="RuleBase" id="RU361240"/>
    </source>
</evidence>
<dbReference type="InterPro" id="IPR003137">
    <property type="entry name" value="PA_domain"/>
</dbReference>
<dbReference type="OrthoDB" id="10013407at2759"/>
<gene>
    <name evidence="10" type="ORF">MMYC01_203087</name>
</gene>
<feature type="chain" id="PRO_5007948535" description="Peptide hydrolase" evidence="7">
    <location>
        <begin position="19"/>
        <end position="507"/>
    </location>
</feature>
<organism evidence="10 11">
    <name type="scientific">Madurella mycetomatis</name>
    <dbReference type="NCBI Taxonomy" id="100816"/>
    <lineage>
        <taxon>Eukaryota</taxon>
        <taxon>Fungi</taxon>
        <taxon>Dikarya</taxon>
        <taxon>Ascomycota</taxon>
        <taxon>Pezizomycotina</taxon>
        <taxon>Sordariomycetes</taxon>
        <taxon>Sordariomycetidae</taxon>
        <taxon>Sordariales</taxon>
        <taxon>Sordariales incertae sedis</taxon>
        <taxon>Madurella</taxon>
    </lineage>
</organism>
<keyword evidence="6 7" id="KW-0862">Zinc</keyword>
<dbReference type="EMBL" id="LCTW02000036">
    <property type="protein sequence ID" value="KXX81400.1"/>
    <property type="molecule type" value="Genomic_DNA"/>
</dbReference>